<evidence type="ECO:0000256" key="1">
    <source>
        <dbReference type="SAM" id="Phobius"/>
    </source>
</evidence>
<dbReference type="AlphaFoldDB" id="A0A143Y5U5"/>
<dbReference type="InterPro" id="IPR028087">
    <property type="entry name" value="Tad_N"/>
</dbReference>
<proteinExistence type="predicted"/>
<dbReference type="EMBL" id="FJNE01000001">
    <property type="protein sequence ID" value="CZQ80916.1"/>
    <property type="molecule type" value="Genomic_DNA"/>
</dbReference>
<keyword evidence="1" id="KW-0812">Transmembrane</keyword>
<keyword evidence="1" id="KW-1133">Transmembrane helix</keyword>
<dbReference type="Pfam" id="PF13400">
    <property type="entry name" value="Tad"/>
    <property type="match status" value="1"/>
</dbReference>
<gene>
    <name evidence="4" type="ORF">Tpal_134</name>
</gene>
<reference evidence="4 5" key="1">
    <citation type="submission" date="2016-02" db="EMBL/GenBank/DDBJ databases">
        <authorList>
            <person name="Wen L."/>
            <person name="He K."/>
            <person name="Yang H."/>
        </authorList>
    </citation>
    <scope>NUCLEOTIDE SEQUENCE [LARGE SCALE GENOMIC DNA]</scope>
    <source>
        <strain evidence="4">Trichococcus palustris</strain>
    </source>
</reference>
<keyword evidence="5" id="KW-1185">Reference proteome</keyword>
<sequence>MLLKLIKRLKKEEQGQALIMVALMLTVLLGFAALVVDVGNLYVQKSQLQNAADAAALAGAQDLGTAIDAEATAKNYAEANGVPKTETLVDTTYDNNPSKIEVVSTKNVSYTFARVLGLLETNVKARAVAQKATEGGDAFNYAVFAGGGALTFTGGKHIIGGSVYGRNGVSFNGSGNEIDGDVVSSTSTANVSGTITGDTITNNPVIPMPDFSNLIKAQATICTTVAEFNNAVAGTDDIYFIGNLTITARIPGDRVVVATGNITANSAAQTSADSVTFYSINGNITFNGGTSEIYGILYAPNGTVTDNGGPNGHINGRIIAKIVDVNGAKFSVDASSNDLDSLSKYTTVKLIE</sequence>
<organism evidence="4 5">
    <name type="scientific">Trichococcus palustris</name>
    <dbReference type="NCBI Taxonomy" id="140314"/>
    <lineage>
        <taxon>Bacteria</taxon>
        <taxon>Bacillati</taxon>
        <taxon>Bacillota</taxon>
        <taxon>Bacilli</taxon>
        <taxon>Lactobacillales</taxon>
        <taxon>Carnobacteriaceae</taxon>
        <taxon>Trichococcus</taxon>
    </lineage>
</organism>
<feature type="transmembrane region" description="Helical" evidence="1">
    <location>
        <begin position="21"/>
        <end position="43"/>
    </location>
</feature>
<dbReference type="Pfam" id="PF23981">
    <property type="entry name" value="DUF7305"/>
    <property type="match status" value="1"/>
</dbReference>
<evidence type="ECO:0000313" key="4">
    <source>
        <dbReference type="EMBL" id="CZQ80916.1"/>
    </source>
</evidence>
<accession>A0A143Y5U5</accession>
<feature type="domain" description="Putative Flp pilus-assembly TadG-like N-terminal" evidence="2">
    <location>
        <begin position="15"/>
        <end position="62"/>
    </location>
</feature>
<evidence type="ECO:0000313" key="5">
    <source>
        <dbReference type="Proteomes" id="UP000242754"/>
    </source>
</evidence>
<protein>
    <submittedName>
        <fullName evidence="4">Uncharacterized protein</fullName>
    </submittedName>
</protein>
<feature type="domain" description="DUF7305" evidence="3">
    <location>
        <begin position="245"/>
        <end position="335"/>
    </location>
</feature>
<evidence type="ECO:0000259" key="3">
    <source>
        <dbReference type="Pfam" id="PF23981"/>
    </source>
</evidence>
<dbReference type="STRING" id="140314.SAMN04488076_102157"/>
<keyword evidence="1" id="KW-0472">Membrane</keyword>
<dbReference type="InterPro" id="IPR055729">
    <property type="entry name" value="DUF7305"/>
</dbReference>
<dbReference type="Proteomes" id="UP000242754">
    <property type="component" value="Unassembled WGS sequence"/>
</dbReference>
<name>A0A143Y5U5_9LACT</name>
<evidence type="ECO:0000259" key="2">
    <source>
        <dbReference type="Pfam" id="PF13400"/>
    </source>
</evidence>